<feature type="transmembrane region" description="Helical" evidence="6">
    <location>
        <begin position="188"/>
        <end position="206"/>
    </location>
</feature>
<keyword evidence="2" id="KW-0813">Transport</keyword>
<reference evidence="7 8" key="1">
    <citation type="journal article" date="2018" name="Elife">
        <title>Discovery and characterization of a prevalent human gut bacterial enzyme sufficient for the inactivation of a family of plant toxins.</title>
        <authorList>
            <person name="Koppel N."/>
            <person name="Bisanz J.E."/>
            <person name="Pandelia M.E."/>
            <person name="Turnbaugh P.J."/>
            <person name="Balskus E.P."/>
        </authorList>
    </citation>
    <scope>NUCLEOTIDE SEQUENCE [LARGE SCALE GENOMIC DNA]</scope>
    <source>
        <strain evidence="7 8">MR1 #12</strain>
    </source>
</reference>
<dbReference type="EMBL" id="PPTX01000025">
    <property type="protein sequence ID" value="RDB75855.1"/>
    <property type="molecule type" value="Genomic_DNA"/>
</dbReference>
<feature type="transmembrane region" description="Helical" evidence="6">
    <location>
        <begin position="212"/>
        <end position="229"/>
    </location>
</feature>
<dbReference type="AlphaFoldDB" id="A0A369MN87"/>
<feature type="transmembrane region" description="Helical" evidence="6">
    <location>
        <begin position="236"/>
        <end position="254"/>
    </location>
</feature>
<keyword evidence="5 6" id="KW-0472">Membrane</keyword>
<name>A0A369MN87_EGGLN</name>
<keyword evidence="4 6" id="KW-1133">Transmembrane helix</keyword>
<dbReference type="InterPro" id="IPR001204">
    <property type="entry name" value="Phos_transporter"/>
</dbReference>
<evidence type="ECO:0000256" key="1">
    <source>
        <dbReference type="ARBA" id="ARBA00004141"/>
    </source>
</evidence>
<accession>A0A369MN87</accession>
<feature type="transmembrane region" description="Helical" evidence="6">
    <location>
        <begin position="6"/>
        <end position="34"/>
    </location>
</feature>
<dbReference type="PANTHER" id="PTHR11101:SF80">
    <property type="entry name" value="PHOSPHATE TRANSPORTER"/>
    <property type="match status" value="1"/>
</dbReference>
<evidence type="ECO:0000256" key="4">
    <source>
        <dbReference type="ARBA" id="ARBA00022989"/>
    </source>
</evidence>
<protein>
    <submittedName>
        <fullName evidence="7">Inorganic phosphate transporter</fullName>
    </submittedName>
</protein>
<dbReference type="PANTHER" id="PTHR11101">
    <property type="entry name" value="PHOSPHATE TRANSPORTER"/>
    <property type="match status" value="1"/>
</dbReference>
<dbReference type="Pfam" id="PF01384">
    <property type="entry name" value="PHO4"/>
    <property type="match status" value="1"/>
</dbReference>
<feature type="transmembrane region" description="Helical" evidence="6">
    <location>
        <begin position="94"/>
        <end position="117"/>
    </location>
</feature>
<feature type="transmembrane region" description="Helical" evidence="6">
    <location>
        <begin position="55"/>
        <end position="82"/>
    </location>
</feature>
<evidence type="ECO:0000256" key="2">
    <source>
        <dbReference type="ARBA" id="ARBA00022448"/>
    </source>
</evidence>
<keyword evidence="3 6" id="KW-0812">Transmembrane</keyword>
<evidence type="ECO:0000256" key="3">
    <source>
        <dbReference type="ARBA" id="ARBA00022692"/>
    </source>
</evidence>
<evidence type="ECO:0000313" key="8">
    <source>
        <dbReference type="Proteomes" id="UP000253752"/>
    </source>
</evidence>
<feature type="transmembrane region" description="Helical" evidence="6">
    <location>
        <begin position="274"/>
        <end position="295"/>
    </location>
</feature>
<comment type="caution">
    <text evidence="7">The sequence shown here is derived from an EMBL/GenBank/DDBJ whole genome shotgun (WGS) entry which is preliminary data.</text>
</comment>
<proteinExistence type="predicted"/>
<dbReference type="Proteomes" id="UP000253752">
    <property type="component" value="Unassembled WGS sequence"/>
</dbReference>
<dbReference type="GO" id="GO:0005315">
    <property type="term" value="F:phosphate transmembrane transporter activity"/>
    <property type="evidence" value="ECO:0007669"/>
    <property type="project" value="InterPro"/>
</dbReference>
<sequence>MTIEWASFIAGLASNPVLVVVTLLNIGVIVVNGATDAPNAIATVVSTRAMKPKPAIVMAAVCNFLGLLVVSLFTAAVAHTIFNMVDFGGDSQQSLIALMAAMVAIIVWGTVAWYFGIPTSQSHSLIAGLTGAAIALQGSFDAINGAEWIKVVYGILLSTLLGFFLGWLNSKALGRVCRNMDRKKTSRFFRWAQVASGAGVAFMHGAQDGQKFMSIFVLAITLATGVGQADQMILPIWLMFFCALNMGLGTAVGGERIIKSVGLDMVKLEPFQGFAASVATFFCLMLSTFAGLPVSTTHTNTTAIMGVGAAKRKSAVKWGIAIDMVKTWVLTFPGCGLLGFAFAHLFLMFS</sequence>
<evidence type="ECO:0000313" key="7">
    <source>
        <dbReference type="EMBL" id="RDB75855.1"/>
    </source>
</evidence>
<feature type="transmembrane region" description="Helical" evidence="6">
    <location>
        <begin position="327"/>
        <end position="349"/>
    </location>
</feature>
<comment type="subcellular location">
    <subcellularLocation>
        <location evidence="1">Membrane</location>
        <topology evidence="1">Multi-pass membrane protein</topology>
    </subcellularLocation>
</comment>
<gene>
    <name evidence="7" type="ORF">C1872_13350</name>
</gene>
<dbReference type="RefSeq" id="WP_009306824.1">
    <property type="nucleotide sequence ID" value="NZ_CABHNG010000030.1"/>
</dbReference>
<dbReference type="GO" id="GO:0035435">
    <property type="term" value="P:phosphate ion transmembrane transport"/>
    <property type="evidence" value="ECO:0007669"/>
    <property type="project" value="TreeGrafter"/>
</dbReference>
<organism evidence="7 8">
    <name type="scientific">Eggerthella lenta</name>
    <name type="common">Eubacterium lentum</name>
    <dbReference type="NCBI Taxonomy" id="84112"/>
    <lineage>
        <taxon>Bacteria</taxon>
        <taxon>Bacillati</taxon>
        <taxon>Actinomycetota</taxon>
        <taxon>Coriobacteriia</taxon>
        <taxon>Eggerthellales</taxon>
        <taxon>Eggerthellaceae</taxon>
        <taxon>Eggerthella</taxon>
    </lineage>
</organism>
<evidence type="ECO:0000256" key="5">
    <source>
        <dbReference type="ARBA" id="ARBA00023136"/>
    </source>
</evidence>
<feature type="transmembrane region" description="Helical" evidence="6">
    <location>
        <begin position="148"/>
        <end position="168"/>
    </location>
</feature>
<evidence type="ECO:0000256" key="6">
    <source>
        <dbReference type="SAM" id="Phobius"/>
    </source>
</evidence>
<dbReference type="GO" id="GO:0016020">
    <property type="term" value="C:membrane"/>
    <property type="evidence" value="ECO:0007669"/>
    <property type="project" value="UniProtKB-SubCell"/>
</dbReference>